<feature type="chain" id="PRO_5045418193" evidence="1">
    <location>
        <begin position="24"/>
        <end position="401"/>
    </location>
</feature>
<dbReference type="Proteomes" id="UP001596470">
    <property type="component" value="Unassembled WGS sequence"/>
</dbReference>
<evidence type="ECO:0000313" key="4">
    <source>
        <dbReference type="Proteomes" id="UP001596470"/>
    </source>
</evidence>
<sequence length="401" mass="42865">MRNRTPVAALAALAIVLSPTAAANAHGSSLDEELLEEKLEAYAAVGDYAALAAVADGDDSWTGAAGNRTVGGGEEAEDDDLFRIASLTKSMVAVVVFQLEAEGELDLDDPVEEYLPGVLPYEEEITIRQLLGHTSGLGEYFWKLYPSLNQGSIADLEAHQAEHHTRQELIALATEGPLLFPPGEGWSYSTTGYLVLGLLVEDLTGDSLRHQLKERVFEPAGMDDAYFPRDNTAGFRGEHTTPYITTGDPSRPYLDTTSFSHTVFWAGGAVVADVDDVNAFYRAAADGTLLTAAQYAEAVDFRETNWGFDYGLGFVGLKPGCADDPDEMFMGHTGGGVGHTTYSFHSLDGQRQVTLTWNLDNSHGTVDPDALQEAQDEFIAAALCDGDAAASATTEGLLSIG</sequence>
<dbReference type="Gene3D" id="3.40.710.10">
    <property type="entry name" value="DD-peptidase/beta-lactamase superfamily"/>
    <property type="match status" value="1"/>
</dbReference>
<proteinExistence type="predicted"/>
<gene>
    <name evidence="3" type="ORF">ACFQS3_00925</name>
</gene>
<evidence type="ECO:0000259" key="2">
    <source>
        <dbReference type="Pfam" id="PF00144"/>
    </source>
</evidence>
<dbReference type="InterPro" id="IPR001466">
    <property type="entry name" value="Beta-lactam-related"/>
</dbReference>
<dbReference type="Pfam" id="PF00144">
    <property type="entry name" value="Beta-lactamase"/>
    <property type="match status" value="1"/>
</dbReference>
<comment type="caution">
    <text evidence="3">The sequence shown here is derived from an EMBL/GenBank/DDBJ whole genome shotgun (WGS) entry which is preliminary data.</text>
</comment>
<name>A0ABW2D3R8_9ACTN</name>
<accession>A0ABW2D3R8</accession>
<dbReference type="InterPro" id="IPR050491">
    <property type="entry name" value="AmpC-like"/>
</dbReference>
<dbReference type="EC" id="3.-.-.-" evidence="3"/>
<dbReference type="PANTHER" id="PTHR46825:SF7">
    <property type="entry name" value="D-ALANYL-D-ALANINE CARBOXYPEPTIDASE"/>
    <property type="match status" value="1"/>
</dbReference>
<reference evidence="4" key="1">
    <citation type="journal article" date="2019" name="Int. J. Syst. Evol. Microbiol.">
        <title>The Global Catalogue of Microorganisms (GCM) 10K type strain sequencing project: providing services to taxonomists for standard genome sequencing and annotation.</title>
        <authorList>
            <consortium name="The Broad Institute Genomics Platform"/>
            <consortium name="The Broad Institute Genome Sequencing Center for Infectious Disease"/>
            <person name="Wu L."/>
            <person name="Ma J."/>
        </authorList>
    </citation>
    <scope>NUCLEOTIDE SEQUENCE [LARGE SCALE GENOMIC DNA]</scope>
    <source>
        <strain evidence="4">KACC 12634</strain>
    </source>
</reference>
<keyword evidence="1" id="KW-0732">Signal</keyword>
<dbReference type="EMBL" id="JBHSYS010000001">
    <property type="protein sequence ID" value="MFC6955748.1"/>
    <property type="molecule type" value="Genomic_DNA"/>
</dbReference>
<dbReference type="InterPro" id="IPR012338">
    <property type="entry name" value="Beta-lactam/transpept-like"/>
</dbReference>
<dbReference type="RefSeq" id="WP_382352555.1">
    <property type="nucleotide sequence ID" value="NZ_JBHMBP010000004.1"/>
</dbReference>
<keyword evidence="3" id="KW-0378">Hydrolase</keyword>
<feature type="signal peptide" evidence="1">
    <location>
        <begin position="1"/>
        <end position="23"/>
    </location>
</feature>
<feature type="domain" description="Beta-lactamase-related" evidence="2">
    <location>
        <begin position="36"/>
        <end position="372"/>
    </location>
</feature>
<dbReference type="PANTHER" id="PTHR46825">
    <property type="entry name" value="D-ALANYL-D-ALANINE-CARBOXYPEPTIDASE/ENDOPEPTIDASE AMPH"/>
    <property type="match status" value="1"/>
</dbReference>
<dbReference type="SUPFAM" id="SSF56601">
    <property type="entry name" value="beta-lactamase/transpeptidase-like"/>
    <property type="match status" value="1"/>
</dbReference>
<evidence type="ECO:0000313" key="3">
    <source>
        <dbReference type="EMBL" id="MFC6955748.1"/>
    </source>
</evidence>
<keyword evidence="4" id="KW-1185">Reference proteome</keyword>
<dbReference type="GO" id="GO:0016787">
    <property type="term" value="F:hydrolase activity"/>
    <property type="evidence" value="ECO:0007669"/>
    <property type="project" value="UniProtKB-KW"/>
</dbReference>
<protein>
    <submittedName>
        <fullName evidence="3">Serine hydrolase domain-containing protein</fullName>
        <ecNumber evidence="3">3.-.-.-</ecNumber>
    </submittedName>
</protein>
<evidence type="ECO:0000256" key="1">
    <source>
        <dbReference type="SAM" id="SignalP"/>
    </source>
</evidence>
<organism evidence="3 4">
    <name type="scientific">Glycomyces mayteni</name>
    <dbReference type="NCBI Taxonomy" id="543887"/>
    <lineage>
        <taxon>Bacteria</taxon>
        <taxon>Bacillati</taxon>
        <taxon>Actinomycetota</taxon>
        <taxon>Actinomycetes</taxon>
        <taxon>Glycomycetales</taxon>
        <taxon>Glycomycetaceae</taxon>
        <taxon>Glycomyces</taxon>
    </lineage>
</organism>